<organism evidence="4 5">
    <name type="scientific">Trichonephila inaurata madagascariensis</name>
    <dbReference type="NCBI Taxonomy" id="2747483"/>
    <lineage>
        <taxon>Eukaryota</taxon>
        <taxon>Metazoa</taxon>
        <taxon>Ecdysozoa</taxon>
        <taxon>Arthropoda</taxon>
        <taxon>Chelicerata</taxon>
        <taxon>Arachnida</taxon>
        <taxon>Araneae</taxon>
        <taxon>Araneomorphae</taxon>
        <taxon>Entelegynae</taxon>
        <taxon>Araneoidea</taxon>
        <taxon>Nephilidae</taxon>
        <taxon>Trichonephila</taxon>
        <taxon>Trichonephila inaurata</taxon>
    </lineage>
</organism>
<gene>
    <name evidence="4" type="primary">Svep1_18</name>
    <name evidence="4" type="ORF">TNIN_235181</name>
</gene>
<dbReference type="Gene3D" id="2.10.70.10">
    <property type="entry name" value="Complement Module, domain 1"/>
    <property type="match status" value="1"/>
</dbReference>
<evidence type="ECO:0000256" key="1">
    <source>
        <dbReference type="ARBA" id="ARBA00023157"/>
    </source>
</evidence>
<dbReference type="Proteomes" id="UP000886998">
    <property type="component" value="Unassembled WGS sequence"/>
</dbReference>
<reference evidence="4" key="1">
    <citation type="submission" date="2020-08" db="EMBL/GenBank/DDBJ databases">
        <title>Multicomponent nature underlies the extraordinary mechanical properties of spider dragline silk.</title>
        <authorList>
            <person name="Kono N."/>
            <person name="Nakamura H."/>
            <person name="Mori M."/>
            <person name="Yoshida Y."/>
            <person name="Ohtoshi R."/>
            <person name="Malay A.D."/>
            <person name="Moran D.A.P."/>
            <person name="Tomita M."/>
            <person name="Numata K."/>
            <person name="Arakawa K."/>
        </authorList>
    </citation>
    <scope>NUCLEOTIDE SEQUENCE</scope>
</reference>
<sequence length="168" mass="18994">MTGPSATTCLPPGLWSKIKPCSGGKSYCSVPKFRKHLKVSQDCSGQEVGSKCYVKCKYRPEMGSFIFCKSNLKWSSPPRCTCPLPILRNDIDFRENCTNRHPEEKCALECKKGFSIIGDGNIMCNYKLKWSSLPSCKRPRCPKPQLSRACLSRGLHIETVRRSLQIRM</sequence>
<dbReference type="InterPro" id="IPR000436">
    <property type="entry name" value="Sushi_SCR_CCP_dom"/>
</dbReference>
<dbReference type="InterPro" id="IPR035976">
    <property type="entry name" value="Sushi/SCR/CCP_sf"/>
</dbReference>
<keyword evidence="2" id="KW-0768">Sushi</keyword>
<dbReference type="SUPFAM" id="SSF57535">
    <property type="entry name" value="Complement control module/SCR domain"/>
    <property type="match status" value="1"/>
</dbReference>
<dbReference type="CDD" id="cd00033">
    <property type="entry name" value="CCP"/>
    <property type="match status" value="1"/>
</dbReference>
<name>A0A8X6YV90_9ARAC</name>
<evidence type="ECO:0000313" key="5">
    <source>
        <dbReference type="Proteomes" id="UP000886998"/>
    </source>
</evidence>
<keyword evidence="1" id="KW-1015">Disulfide bond</keyword>
<protein>
    <submittedName>
        <fullName evidence="4">Sushi, von Willebrand factor type A, EGF and pentraxin domain-containing protein 1</fullName>
    </submittedName>
</protein>
<dbReference type="Pfam" id="PF00084">
    <property type="entry name" value="Sushi"/>
    <property type="match status" value="1"/>
</dbReference>
<dbReference type="SMART" id="SM00032">
    <property type="entry name" value="CCP"/>
    <property type="match status" value="2"/>
</dbReference>
<dbReference type="PROSITE" id="PS50923">
    <property type="entry name" value="SUSHI"/>
    <property type="match status" value="1"/>
</dbReference>
<accession>A0A8X6YV90</accession>
<evidence type="ECO:0000259" key="3">
    <source>
        <dbReference type="PROSITE" id="PS50923"/>
    </source>
</evidence>
<evidence type="ECO:0000313" key="4">
    <source>
        <dbReference type="EMBL" id="GFY77623.1"/>
    </source>
</evidence>
<evidence type="ECO:0000256" key="2">
    <source>
        <dbReference type="PROSITE-ProRule" id="PRU00302"/>
    </source>
</evidence>
<proteinExistence type="predicted"/>
<feature type="domain" description="Sushi" evidence="3">
    <location>
        <begin position="80"/>
        <end position="138"/>
    </location>
</feature>
<dbReference type="OrthoDB" id="6127264at2759"/>
<dbReference type="AlphaFoldDB" id="A0A8X6YV90"/>
<comment type="caution">
    <text evidence="2">Lacks conserved residue(s) required for the propagation of feature annotation.</text>
</comment>
<comment type="caution">
    <text evidence="4">The sequence shown here is derived from an EMBL/GenBank/DDBJ whole genome shotgun (WGS) entry which is preliminary data.</text>
</comment>
<dbReference type="EMBL" id="BMAV01022533">
    <property type="protein sequence ID" value="GFY77623.1"/>
    <property type="molecule type" value="Genomic_DNA"/>
</dbReference>
<keyword evidence="5" id="KW-1185">Reference proteome</keyword>